<organism evidence="1 2">
    <name type="scientific">Adiantum capillus-veneris</name>
    <name type="common">Maidenhair fern</name>
    <dbReference type="NCBI Taxonomy" id="13818"/>
    <lineage>
        <taxon>Eukaryota</taxon>
        <taxon>Viridiplantae</taxon>
        <taxon>Streptophyta</taxon>
        <taxon>Embryophyta</taxon>
        <taxon>Tracheophyta</taxon>
        <taxon>Polypodiopsida</taxon>
        <taxon>Polypodiidae</taxon>
        <taxon>Polypodiales</taxon>
        <taxon>Pteridineae</taxon>
        <taxon>Pteridaceae</taxon>
        <taxon>Vittarioideae</taxon>
        <taxon>Adiantum</taxon>
    </lineage>
</organism>
<dbReference type="AlphaFoldDB" id="A0A9D4ZHY4"/>
<accession>A0A9D4ZHY4</accession>
<evidence type="ECO:0000313" key="2">
    <source>
        <dbReference type="Proteomes" id="UP000886520"/>
    </source>
</evidence>
<proteinExistence type="predicted"/>
<dbReference type="Proteomes" id="UP000886520">
    <property type="component" value="Chromosome 11"/>
</dbReference>
<reference evidence="1" key="1">
    <citation type="submission" date="2021-01" db="EMBL/GenBank/DDBJ databases">
        <title>Adiantum capillus-veneris genome.</title>
        <authorList>
            <person name="Fang Y."/>
            <person name="Liao Q."/>
        </authorList>
    </citation>
    <scope>NUCLEOTIDE SEQUENCE</scope>
    <source>
        <strain evidence="1">H3</strain>
        <tissue evidence="1">Leaf</tissue>
    </source>
</reference>
<name>A0A9D4ZHY4_ADICA</name>
<evidence type="ECO:0000313" key="1">
    <source>
        <dbReference type="EMBL" id="KAI5073720.1"/>
    </source>
</evidence>
<keyword evidence="2" id="KW-1185">Reference proteome</keyword>
<dbReference type="EMBL" id="JABFUD020000011">
    <property type="protein sequence ID" value="KAI5073720.1"/>
    <property type="molecule type" value="Genomic_DNA"/>
</dbReference>
<sequence length="118" mass="12304">MSVQVKNFAAVVDFLGSISTSISFANIFVSRSSSIVGSPLSSMQFSVPEAKLPTLVVCQAQKFGEGSEVSISRGSTLSLVAAAAATIATTVATVSPPHEAYSKSSKCLMRMFSLEVHV</sequence>
<comment type="caution">
    <text evidence="1">The sequence shown here is derived from an EMBL/GenBank/DDBJ whole genome shotgun (WGS) entry which is preliminary data.</text>
</comment>
<gene>
    <name evidence="1" type="ORF">GOP47_0011733</name>
</gene>
<protein>
    <submittedName>
        <fullName evidence="1">Uncharacterized protein</fullName>
    </submittedName>
</protein>